<reference evidence="3 4" key="1">
    <citation type="submission" date="2023-10" db="EMBL/GenBank/DDBJ databases">
        <title>Rubellicoccus peritrichatus gen. nov., sp. nov., isolated from an algae of coral reef tank.</title>
        <authorList>
            <person name="Luo J."/>
        </authorList>
    </citation>
    <scope>NUCLEOTIDE SEQUENCE [LARGE SCALE GENOMIC DNA]</scope>
    <source>
        <strain evidence="3 4">CR14</strain>
    </source>
</reference>
<accession>A0AAQ3LAZ5</accession>
<dbReference type="KEGG" id="puo:RZN69_05390"/>
<dbReference type="Proteomes" id="UP001304300">
    <property type="component" value="Chromosome"/>
</dbReference>
<sequence>MRIFLFLASFLAWSFLPAAGNSTDLTVAQTTAKLKETLSPDQWKVAQEQIASKRESLLNDPFTTKSSIERKLARWIEEQAALGAFEQKVIPTKPVEDRDFWEKRLNNYQNRLDEMETKVSEAEESQKLLQEVYIYEQELVLVGAATMDDAYVLAKFRNGQDDKVTHISFSVELSFPGDIGQIYDRRWKNVRPKVPVNAWETRDIKIPIKEFLPKNLHFRTKSSRDLVTAKVKLENFTLASTKKNAIKRVPGNMMNNMMAARMGMEEASYALSSLEEKDE</sequence>
<evidence type="ECO:0000313" key="4">
    <source>
        <dbReference type="Proteomes" id="UP001304300"/>
    </source>
</evidence>
<proteinExistence type="predicted"/>
<evidence type="ECO:0008006" key="5">
    <source>
        <dbReference type="Google" id="ProtNLM"/>
    </source>
</evidence>
<name>A0AAQ3LAZ5_9BACT</name>
<gene>
    <name evidence="3" type="ORF">RZN69_05390</name>
</gene>
<dbReference type="AlphaFoldDB" id="A0AAQ3LAZ5"/>
<feature type="chain" id="PRO_5042846617" description="DUF4468 domain-containing protein" evidence="2">
    <location>
        <begin position="19"/>
        <end position="279"/>
    </location>
</feature>
<keyword evidence="1" id="KW-0175">Coiled coil</keyword>
<dbReference type="RefSeq" id="WP_317835037.1">
    <property type="nucleotide sequence ID" value="NZ_CP136920.1"/>
</dbReference>
<evidence type="ECO:0000256" key="1">
    <source>
        <dbReference type="SAM" id="Coils"/>
    </source>
</evidence>
<dbReference type="EMBL" id="CP136920">
    <property type="protein sequence ID" value="WOO42515.1"/>
    <property type="molecule type" value="Genomic_DNA"/>
</dbReference>
<feature type="coiled-coil region" evidence="1">
    <location>
        <begin position="98"/>
        <end position="132"/>
    </location>
</feature>
<evidence type="ECO:0000313" key="3">
    <source>
        <dbReference type="EMBL" id="WOO42515.1"/>
    </source>
</evidence>
<keyword evidence="4" id="KW-1185">Reference proteome</keyword>
<feature type="signal peptide" evidence="2">
    <location>
        <begin position="1"/>
        <end position="18"/>
    </location>
</feature>
<evidence type="ECO:0000256" key="2">
    <source>
        <dbReference type="SAM" id="SignalP"/>
    </source>
</evidence>
<keyword evidence="2" id="KW-0732">Signal</keyword>
<organism evidence="3 4">
    <name type="scientific">Rubellicoccus peritrichatus</name>
    <dbReference type="NCBI Taxonomy" id="3080537"/>
    <lineage>
        <taxon>Bacteria</taxon>
        <taxon>Pseudomonadati</taxon>
        <taxon>Verrucomicrobiota</taxon>
        <taxon>Opitutia</taxon>
        <taxon>Puniceicoccales</taxon>
        <taxon>Cerasicoccaceae</taxon>
        <taxon>Rubellicoccus</taxon>
    </lineage>
</organism>
<protein>
    <recommendedName>
        <fullName evidence="5">DUF4468 domain-containing protein</fullName>
    </recommendedName>
</protein>